<proteinExistence type="predicted"/>
<dbReference type="AlphaFoldDB" id="A0A6N7QWL1"/>
<dbReference type="CDD" id="cd00093">
    <property type="entry name" value="HTH_XRE"/>
    <property type="match status" value="1"/>
</dbReference>
<sequence length="103" mass="12309">MLLYTQDITKCDFERGDKYMSDIKNIHEKLRQLREERGMKSMFVAKKLGVTPSTYSEFETGKRQPRVEHLIKLRNLYDITIDELIFFDDQIANCDNKQKQEVM</sequence>
<dbReference type="PANTHER" id="PTHR46558:SF15">
    <property type="entry name" value="HELIX-TURN-HELIX DOMAIN PROTEIN"/>
    <property type="match status" value="1"/>
</dbReference>
<dbReference type="PANTHER" id="PTHR46558">
    <property type="entry name" value="TRACRIPTIONAL REGULATORY PROTEIN-RELATED-RELATED"/>
    <property type="match status" value="1"/>
</dbReference>
<dbReference type="SUPFAM" id="SSF47413">
    <property type="entry name" value="lambda repressor-like DNA-binding domains"/>
    <property type="match status" value="1"/>
</dbReference>
<dbReference type="SMART" id="SM00530">
    <property type="entry name" value="HTH_XRE"/>
    <property type="match status" value="1"/>
</dbReference>
<dbReference type="Pfam" id="PF01381">
    <property type="entry name" value="HTH_3"/>
    <property type="match status" value="1"/>
</dbReference>
<evidence type="ECO:0000259" key="2">
    <source>
        <dbReference type="PROSITE" id="PS50943"/>
    </source>
</evidence>
<feature type="domain" description="HTH cro/C1-type" evidence="2">
    <location>
        <begin position="30"/>
        <end position="84"/>
    </location>
</feature>
<keyword evidence="4" id="KW-1185">Reference proteome</keyword>
<dbReference type="InterPro" id="IPR001387">
    <property type="entry name" value="Cro/C1-type_HTH"/>
</dbReference>
<dbReference type="GO" id="GO:0003677">
    <property type="term" value="F:DNA binding"/>
    <property type="evidence" value="ECO:0007669"/>
    <property type="project" value="UniProtKB-KW"/>
</dbReference>
<organism evidence="3 4">
    <name type="scientific">Gracilibacillus thailandensis</name>
    <dbReference type="NCBI Taxonomy" id="563735"/>
    <lineage>
        <taxon>Bacteria</taxon>
        <taxon>Bacillati</taxon>
        <taxon>Bacillota</taxon>
        <taxon>Bacilli</taxon>
        <taxon>Bacillales</taxon>
        <taxon>Bacillaceae</taxon>
        <taxon>Gracilibacillus</taxon>
    </lineage>
</organism>
<keyword evidence="1" id="KW-0238">DNA-binding</keyword>
<reference evidence="3 4" key="1">
    <citation type="submission" date="2019-10" db="EMBL/GenBank/DDBJ databases">
        <title>Gracilibacillus salitolerans sp. nov., a moderate halophile isolated from a saline soil in northwest China.</title>
        <authorList>
            <person name="Gan L."/>
        </authorList>
    </citation>
    <scope>NUCLEOTIDE SEQUENCE [LARGE SCALE GENOMIC DNA]</scope>
    <source>
        <strain evidence="3 4">TP2-8</strain>
    </source>
</reference>
<dbReference type="InterPro" id="IPR010982">
    <property type="entry name" value="Lambda_DNA-bd_dom_sf"/>
</dbReference>
<gene>
    <name evidence="3" type="ORF">GH885_01955</name>
</gene>
<accession>A0A6N7QWL1</accession>
<dbReference type="PROSITE" id="PS50943">
    <property type="entry name" value="HTH_CROC1"/>
    <property type="match status" value="1"/>
</dbReference>
<dbReference type="Proteomes" id="UP000435187">
    <property type="component" value="Unassembled WGS sequence"/>
</dbReference>
<comment type="caution">
    <text evidence="3">The sequence shown here is derived from an EMBL/GenBank/DDBJ whole genome shotgun (WGS) entry which is preliminary data.</text>
</comment>
<protein>
    <submittedName>
        <fullName evidence="3">Helix-turn-helix domain-containing protein</fullName>
    </submittedName>
</protein>
<dbReference type="Gene3D" id="1.10.260.40">
    <property type="entry name" value="lambda repressor-like DNA-binding domains"/>
    <property type="match status" value="1"/>
</dbReference>
<evidence type="ECO:0000256" key="1">
    <source>
        <dbReference type="ARBA" id="ARBA00023125"/>
    </source>
</evidence>
<dbReference type="EMBL" id="WJEE01000002">
    <property type="protein sequence ID" value="MRI65110.1"/>
    <property type="molecule type" value="Genomic_DNA"/>
</dbReference>
<evidence type="ECO:0000313" key="4">
    <source>
        <dbReference type="Proteomes" id="UP000435187"/>
    </source>
</evidence>
<name>A0A6N7QWL1_9BACI</name>
<evidence type="ECO:0000313" key="3">
    <source>
        <dbReference type="EMBL" id="MRI65110.1"/>
    </source>
</evidence>